<keyword evidence="8" id="KW-1185">Reference proteome</keyword>
<dbReference type="EnsemblMetazoa" id="XM_022796077">
    <property type="protein sequence ID" value="XP_022651812"/>
    <property type="gene ID" value="LOC111246457"/>
</dbReference>
<dbReference type="OMA" id="AQINKHW"/>
<comment type="subcellular location">
    <subcellularLocation>
        <location evidence="1">Secreted</location>
    </subcellularLocation>
</comment>
<dbReference type="KEGG" id="vde:111246457"/>
<keyword evidence="6" id="KW-1133">Transmembrane helix</keyword>
<dbReference type="GeneID" id="111246457"/>
<reference evidence="7" key="1">
    <citation type="submission" date="2021-01" db="UniProtKB">
        <authorList>
            <consortium name="EnsemblMetazoa"/>
        </authorList>
    </citation>
    <scope>IDENTIFICATION</scope>
</reference>
<dbReference type="GO" id="GO:0046872">
    <property type="term" value="F:metal ion binding"/>
    <property type="evidence" value="ECO:0007669"/>
    <property type="project" value="UniProtKB-KW"/>
</dbReference>
<dbReference type="Pfam" id="PF03098">
    <property type="entry name" value="An_peroxidase"/>
    <property type="match status" value="1"/>
</dbReference>
<dbReference type="Gene3D" id="1.10.640.10">
    <property type="entry name" value="Haem peroxidase domain superfamily, animal type"/>
    <property type="match status" value="1"/>
</dbReference>
<keyword evidence="3" id="KW-0560">Oxidoreductase</keyword>
<dbReference type="Proteomes" id="UP000594260">
    <property type="component" value="Unplaced"/>
</dbReference>
<dbReference type="GO" id="GO:0005576">
    <property type="term" value="C:extracellular region"/>
    <property type="evidence" value="ECO:0007669"/>
    <property type="project" value="UniProtKB-SubCell"/>
</dbReference>
<dbReference type="AlphaFoldDB" id="A0A7M7JSN7"/>
<protein>
    <recommendedName>
        <fullName evidence="9">Chorion peroxidase</fullName>
    </recommendedName>
</protein>
<dbReference type="InterPro" id="IPR019791">
    <property type="entry name" value="Haem_peroxidase_animal"/>
</dbReference>
<dbReference type="FunCoup" id="A0A7M7JSN7">
    <property type="interactions" value="5"/>
</dbReference>
<proteinExistence type="predicted"/>
<dbReference type="PANTHER" id="PTHR11475">
    <property type="entry name" value="OXIDASE/PEROXIDASE"/>
    <property type="match status" value="1"/>
</dbReference>
<keyword evidence="5" id="KW-0479">Metal-binding</keyword>
<dbReference type="FunFam" id="1.10.640.10:FF:000003">
    <property type="entry name" value="chorion peroxidase"/>
    <property type="match status" value="1"/>
</dbReference>
<dbReference type="CDD" id="cd09823">
    <property type="entry name" value="peroxinectin_like"/>
    <property type="match status" value="1"/>
</dbReference>
<keyword evidence="4" id="KW-0732">Signal</keyword>
<dbReference type="OrthoDB" id="823504at2759"/>
<dbReference type="GO" id="GO:0020037">
    <property type="term" value="F:heme binding"/>
    <property type="evidence" value="ECO:0007669"/>
    <property type="project" value="InterPro"/>
</dbReference>
<dbReference type="GO" id="GO:0004601">
    <property type="term" value="F:peroxidase activity"/>
    <property type="evidence" value="ECO:0007669"/>
    <property type="project" value="UniProtKB-KW"/>
</dbReference>
<keyword evidence="5" id="KW-0408">Iron</keyword>
<keyword evidence="2" id="KW-0964">Secreted</keyword>
<dbReference type="PANTHER" id="PTHR11475:SF106">
    <property type="entry name" value="CURLY SU"/>
    <property type="match status" value="1"/>
</dbReference>
<organism evidence="7 8">
    <name type="scientific">Varroa destructor</name>
    <name type="common">Honeybee mite</name>
    <dbReference type="NCBI Taxonomy" id="109461"/>
    <lineage>
        <taxon>Eukaryota</taxon>
        <taxon>Metazoa</taxon>
        <taxon>Ecdysozoa</taxon>
        <taxon>Arthropoda</taxon>
        <taxon>Chelicerata</taxon>
        <taxon>Arachnida</taxon>
        <taxon>Acari</taxon>
        <taxon>Parasitiformes</taxon>
        <taxon>Mesostigmata</taxon>
        <taxon>Gamasina</taxon>
        <taxon>Dermanyssoidea</taxon>
        <taxon>Varroidae</taxon>
        <taxon>Varroa</taxon>
    </lineage>
</organism>
<keyword evidence="3" id="KW-0575">Peroxidase</keyword>
<accession>A0A7M7JSN7</accession>
<dbReference type="PROSITE" id="PS50292">
    <property type="entry name" value="PEROXIDASE_3"/>
    <property type="match status" value="1"/>
</dbReference>
<dbReference type="SUPFAM" id="SSF48113">
    <property type="entry name" value="Heme-dependent peroxidases"/>
    <property type="match status" value="1"/>
</dbReference>
<evidence type="ECO:0000313" key="7">
    <source>
        <dbReference type="EnsemblMetazoa" id="XP_022651812"/>
    </source>
</evidence>
<dbReference type="InterPro" id="IPR010255">
    <property type="entry name" value="Haem_peroxidase_sf"/>
</dbReference>
<dbReference type="PRINTS" id="PR00457">
    <property type="entry name" value="ANPEROXIDASE"/>
</dbReference>
<name>A0A7M7JSN7_VARDE</name>
<evidence type="ECO:0000256" key="5">
    <source>
        <dbReference type="PIRSR" id="PIRSR619791-2"/>
    </source>
</evidence>
<keyword evidence="6" id="KW-0472">Membrane</keyword>
<evidence type="ECO:0000256" key="6">
    <source>
        <dbReference type="SAM" id="Phobius"/>
    </source>
</evidence>
<evidence type="ECO:0000256" key="3">
    <source>
        <dbReference type="ARBA" id="ARBA00022559"/>
    </source>
</evidence>
<feature type="binding site" description="axial binding residue" evidence="5">
    <location>
        <position position="496"/>
    </location>
    <ligand>
        <name>heme b</name>
        <dbReference type="ChEBI" id="CHEBI:60344"/>
    </ligand>
    <ligandPart>
        <name>Fe</name>
        <dbReference type="ChEBI" id="CHEBI:18248"/>
    </ligandPart>
</feature>
<evidence type="ECO:0000256" key="4">
    <source>
        <dbReference type="ARBA" id="ARBA00022729"/>
    </source>
</evidence>
<dbReference type="GO" id="GO:0006979">
    <property type="term" value="P:response to oxidative stress"/>
    <property type="evidence" value="ECO:0007669"/>
    <property type="project" value="InterPro"/>
</dbReference>
<evidence type="ECO:0000256" key="1">
    <source>
        <dbReference type="ARBA" id="ARBA00004613"/>
    </source>
</evidence>
<keyword evidence="6" id="KW-0812">Transmembrane</keyword>
<dbReference type="InterPro" id="IPR037120">
    <property type="entry name" value="Haem_peroxidase_sf_animal"/>
</dbReference>
<evidence type="ECO:0000313" key="8">
    <source>
        <dbReference type="Proteomes" id="UP000594260"/>
    </source>
</evidence>
<sequence length="747" mass="84802">MALNRPQYFGNTHKLDHFNMKSLVRLLWHQFYFSLLATASLAIAGGYALPDDCALIISAKAITDVGVGVQKCITYDDVNDAVAEAKDKFSGGHVPPEIYELTSDTPTPEHVTIPAEIVLEATKILAKRFRLSYQEIVFGLPKIDTSRTIINDICPTFLKPIKCEVSRYRTLSGQCNNLENPSWGSTRSAMVRFMPPAYADGISEPRRARDGSELPNPRMVSFVIHHDVSEKDKRVRNILVAFGQLLDHDLTLAAPTLDHERQDIVCCPTPLDKRHPNCMPIKIPDDDPFYKFFNRKCLEFARLLASLRPGCTLGPRSASNTISAFIDAGFLYGSTSEVGSRLRTYQNGLLKSTNLYKDLGLKDLLPMKTVEADVGCMSRPRNLYCFDAGDERVNEQLALAVMHTLWMREHNKVAGILQKINPHWDDETLFQETRHLVTAQVQHIVINEWLPMVIGPDAIRKYGLEPAKDGYYHGYDPKINAAIRQEFQSAAFRFGHTLLPDVTDRYNKFHEKIESIRLSRLLRQPYDLYKPGVIDTFILGMVNQQANRVDHEVTTEVTNHLFEKHGDGFGMDLVALNLQRGRETGVPGYNDFREYCGLPRSKSFWNLVGYMSNKTIYRFSQIYKHPDDLDLWSAGVGEFPVPGGLLGPTFSCLIGEQFANLRRGDRFWFENHGWPSSFTLDQLAEIRKFSLARLICDNSDDMHDMQLHVFEKATSDGNPRYGCTSDRMPSMDLSKWKDIKFGQKKAK</sequence>
<keyword evidence="5" id="KW-0349">Heme</keyword>
<evidence type="ECO:0000256" key="2">
    <source>
        <dbReference type="ARBA" id="ARBA00022525"/>
    </source>
</evidence>
<dbReference type="InParanoid" id="A0A7M7JSN7"/>
<dbReference type="RefSeq" id="XP_022651812.1">
    <property type="nucleotide sequence ID" value="XM_022796077.1"/>
</dbReference>
<evidence type="ECO:0008006" key="9">
    <source>
        <dbReference type="Google" id="ProtNLM"/>
    </source>
</evidence>
<feature type="transmembrane region" description="Helical" evidence="6">
    <location>
        <begin position="31"/>
        <end position="49"/>
    </location>
</feature>